<keyword evidence="9" id="KW-1185">Reference proteome</keyword>
<proteinExistence type="inferred from homology"/>
<evidence type="ECO:0000256" key="5">
    <source>
        <dbReference type="PROSITE-ProRule" id="PRU01248"/>
    </source>
</evidence>
<dbReference type="AlphaFoldDB" id="A0A1B1UHN8"/>
<dbReference type="InterPro" id="IPR053876">
    <property type="entry name" value="Phage_int_M"/>
</dbReference>
<dbReference type="GO" id="GO:0003677">
    <property type="term" value="F:DNA binding"/>
    <property type="evidence" value="ECO:0007669"/>
    <property type="project" value="UniProtKB-UniRule"/>
</dbReference>
<dbReference type="Gene3D" id="1.10.443.10">
    <property type="entry name" value="Intergrase catalytic core"/>
    <property type="match status" value="1"/>
</dbReference>
<dbReference type="InterPro" id="IPR002104">
    <property type="entry name" value="Integrase_catalytic"/>
</dbReference>
<dbReference type="GO" id="GO:0015074">
    <property type="term" value="P:DNA integration"/>
    <property type="evidence" value="ECO:0007669"/>
    <property type="project" value="UniProtKB-KW"/>
</dbReference>
<dbReference type="PROSITE" id="PS51898">
    <property type="entry name" value="TYR_RECOMBINASE"/>
    <property type="match status" value="1"/>
</dbReference>
<comment type="similarity">
    <text evidence="1">Belongs to the 'phage' integrase family.</text>
</comment>
<evidence type="ECO:0000259" key="6">
    <source>
        <dbReference type="PROSITE" id="PS51898"/>
    </source>
</evidence>
<keyword evidence="2" id="KW-0229">DNA integration</keyword>
<dbReference type="GO" id="GO:0006310">
    <property type="term" value="P:DNA recombination"/>
    <property type="evidence" value="ECO:0007669"/>
    <property type="project" value="UniProtKB-KW"/>
</dbReference>
<gene>
    <name evidence="8" type="ORF">LMTR13_20890</name>
</gene>
<name>A0A1B1UHN8_9BRAD</name>
<keyword evidence="3 5" id="KW-0238">DNA-binding</keyword>
<dbReference type="PANTHER" id="PTHR30349">
    <property type="entry name" value="PHAGE INTEGRASE-RELATED"/>
    <property type="match status" value="1"/>
</dbReference>
<dbReference type="SUPFAM" id="SSF56349">
    <property type="entry name" value="DNA breaking-rejoining enzymes"/>
    <property type="match status" value="1"/>
</dbReference>
<dbReference type="InterPro" id="IPR058717">
    <property type="entry name" value="Phage_L5_Integrase_N"/>
</dbReference>
<evidence type="ECO:0000259" key="7">
    <source>
        <dbReference type="PROSITE" id="PS51900"/>
    </source>
</evidence>
<evidence type="ECO:0000256" key="1">
    <source>
        <dbReference type="ARBA" id="ARBA00008857"/>
    </source>
</evidence>
<dbReference type="Proteomes" id="UP000092839">
    <property type="component" value="Chromosome"/>
</dbReference>
<dbReference type="InterPro" id="IPR011010">
    <property type="entry name" value="DNA_brk_join_enz"/>
</dbReference>
<feature type="domain" description="Tyr recombinase" evidence="6">
    <location>
        <begin position="167"/>
        <end position="393"/>
    </location>
</feature>
<dbReference type="RefSeq" id="WP_065729470.1">
    <property type="nucleotide sequence ID" value="NZ_CP016428.1"/>
</dbReference>
<feature type="domain" description="Core-binding (CB)" evidence="7">
    <location>
        <begin position="61"/>
        <end position="144"/>
    </location>
</feature>
<protein>
    <recommendedName>
        <fullName evidence="10">Integrase</fullName>
    </recommendedName>
</protein>
<dbReference type="KEGG" id="bic:LMTR13_20890"/>
<dbReference type="CDD" id="cd01189">
    <property type="entry name" value="INT_ICEBs1_C_like"/>
    <property type="match status" value="1"/>
</dbReference>
<accession>A0A1B1UHN8</accession>
<dbReference type="InterPro" id="IPR013762">
    <property type="entry name" value="Integrase-like_cat_sf"/>
</dbReference>
<dbReference type="Gene3D" id="1.10.150.130">
    <property type="match status" value="1"/>
</dbReference>
<dbReference type="Pfam" id="PF22022">
    <property type="entry name" value="Phage_int_M"/>
    <property type="match status" value="1"/>
</dbReference>
<dbReference type="STRING" id="1274631.LMTR13_20890"/>
<dbReference type="InterPro" id="IPR010998">
    <property type="entry name" value="Integrase_recombinase_N"/>
</dbReference>
<dbReference type="Pfam" id="PF00589">
    <property type="entry name" value="Phage_integrase"/>
    <property type="match status" value="2"/>
</dbReference>
<dbReference type="Pfam" id="PF26003">
    <property type="entry name" value="Integrase_N_phage"/>
    <property type="match status" value="1"/>
</dbReference>
<dbReference type="InterPro" id="IPR050090">
    <property type="entry name" value="Tyrosine_recombinase_XerCD"/>
</dbReference>
<keyword evidence="4" id="KW-0233">DNA recombination</keyword>
<dbReference type="EMBL" id="CP016428">
    <property type="protein sequence ID" value="ANW02260.1"/>
    <property type="molecule type" value="Genomic_DNA"/>
</dbReference>
<dbReference type="PANTHER" id="PTHR30349:SF64">
    <property type="entry name" value="PROPHAGE INTEGRASE INTD-RELATED"/>
    <property type="match status" value="1"/>
</dbReference>
<dbReference type="InterPro" id="IPR044068">
    <property type="entry name" value="CB"/>
</dbReference>
<evidence type="ECO:0000313" key="8">
    <source>
        <dbReference type="EMBL" id="ANW02260.1"/>
    </source>
</evidence>
<sequence>MATVRKRKLPSGLIRWQAGYMDGAGKRRFKMFERKAEAEAWLVEARHDVARGTHTPGSISPTVKDAAALWIKRCGEKRLEPMTVKGYEEHVDLHIVPFIGARKLSEITVPAVNAFADQLRENGRSAEMIKRVVRSLGSIFKEARRRGLANTSPTSGIELDLPDREDPRPVIPSKAELQAIINAATGRWRPVILVAIFCGLRASELRGLRWADIDFEAKQLNLTQRADASHRIGKLKSRAAYRSIPCPPIVINTLREWKLVCPKRDTGKKDAAGKPVEVLELAFPNGLGKVESHSNVLERGLEPILIAAGLAENRPVLDTAGNPVLDKSGEPKVVMVGKYGMHSLRHACASLWIENGHNPKQIQRLMGHSSIKVTFDVYGHLFADAEADQRAAETLQNRLLGA</sequence>
<reference evidence="8 9" key="1">
    <citation type="submission" date="2016-07" db="EMBL/GenBank/DDBJ databases">
        <title>Complete genome sequence of Bradyrhizobium icense LMTR 13T, a potential inoculant strain isolated from lima bean (Phaseolus lunatus) in Peru.</title>
        <authorList>
            <person name="Ormeno-Orrillo E."/>
            <person name="Duran D."/>
            <person name="Rogel M.A."/>
            <person name="Rey L."/>
            <person name="Imperial J."/>
            <person name="Ruiz-Argueso T."/>
            <person name="Martinez-Romero E."/>
        </authorList>
    </citation>
    <scope>NUCLEOTIDE SEQUENCE [LARGE SCALE GENOMIC DNA]</scope>
    <source>
        <strain evidence="8 9">LMTR 13</strain>
    </source>
</reference>
<dbReference type="PROSITE" id="PS51900">
    <property type="entry name" value="CB"/>
    <property type="match status" value="1"/>
</dbReference>
<organism evidence="8 9">
    <name type="scientific">Bradyrhizobium icense</name>
    <dbReference type="NCBI Taxonomy" id="1274631"/>
    <lineage>
        <taxon>Bacteria</taxon>
        <taxon>Pseudomonadati</taxon>
        <taxon>Pseudomonadota</taxon>
        <taxon>Alphaproteobacteria</taxon>
        <taxon>Hyphomicrobiales</taxon>
        <taxon>Nitrobacteraceae</taxon>
        <taxon>Bradyrhizobium</taxon>
    </lineage>
</organism>
<evidence type="ECO:0008006" key="10">
    <source>
        <dbReference type="Google" id="ProtNLM"/>
    </source>
</evidence>
<evidence type="ECO:0000256" key="2">
    <source>
        <dbReference type="ARBA" id="ARBA00022908"/>
    </source>
</evidence>
<evidence type="ECO:0000313" key="9">
    <source>
        <dbReference type="Proteomes" id="UP000092839"/>
    </source>
</evidence>
<evidence type="ECO:0000256" key="4">
    <source>
        <dbReference type="ARBA" id="ARBA00023172"/>
    </source>
</evidence>
<evidence type="ECO:0000256" key="3">
    <source>
        <dbReference type="ARBA" id="ARBA00023125"/>
    </source>
</evidence>